<proteinExistence type="predicted"/>
<accession>A0A1R3J0D5</accession>
<dbReference type="EMBL" id="AWUE01017108">
    <property type="protein sequence ID" value="OMO88297.1"/>
    <property type="molecule type" value="Genomic_DNA"/>
</dbReference>
<dbReference type="Proteomes" id="UP000187203">
    <property type="component" value="Unassembled WGS sequence"/>
</dbReference>
<comment type="caution">
    <text evidence="2">The sequence shown here is derived from an EMBL/GenBank/DDBJ whole genome shotgun (WGS) entry which is preliminary data.</text>
</comment>
<evidence type="ECO:0000313" key="3">
    <source>
        <dbReference type="Proteomes" id="UP000187203"/>
    </source>
</evidence>
<name>A0A1R3J0D5_9ROSI</name>
<feature type="region of interest" description="Disordered" evidence="1">
    <location>
        <begin position="1"/>
        <end position="100"/>
    </location>
</feature>
<keyword evidence="3" id="KW-1185">Reference proteome</keyword>
<feature type="compositionally biased region" description="Acidic residues" evidence="1">
    <location>
        <begin position="42"/>
        <end position="51"/>
    </location>
</feature>
<evidence type="ECO:0000256" key="1">
    <source>
        <dbReference type="SAM" id="MobiDB-lite"/>
    </source>
</evidence>
<evidence type="ECO:0000313" key="2">
    <source>
        <dbReference type="EMBL" id="OMO88297.1"/>
    </source>
</evidence>
<feature type="compositionally biased region" description="Polar residues" evidence="1">
    <location>
        <begin position="1"/>
        <end position="33"/>
    </location>
</feature>
<sequence>MPNQNTGQARASMSQQEKPSQTQEVTLQMPQDENTLENREQEGDEATEEMPYESQEIEGYSPPPPNTTVRGTTPGGCLKGTRRGSTQLGGKQYRHLPYES</sequence>
<reference evidence="3" key="1">
    <citation type="submission" date="2013-09" db="EMBL/GenBank/DDBJ databases">
        <title>Corchorus olitorius genome sequencing.</title>
        <authorList>
            <person name="Alam M."/>
            <person name="Haque M.S."/>
            <person name="Islam M.S."/>
            <person name="Emdad E.M."/>
            <person name="Islam M.M."/>
            <person name="Ahmed B."/>
            <person name="Halim A."/>
            <person name="Hossen Q.M.M."/>
            <person name="Hossain M.Z."/>
            <person name="Ahmed R."/>
            <person name="Khan M.M."/>
            <person name="Islam R."/>
            <person name="Rashid M.M."/>
            <person name="Khan S.A."/>
            <person name="Rahman M.S."/>
            <person name="Alam M."/>
            <person name="Yahiya A.S."/>
            <person name="Khan M.S."/>
            <person name="Azam M.S."/>
            <person name="Haque T."/>
            <person name="Lashkar M.Z.H."/>
            <person name="Akhand A.I."/>
            <person name="Morshed G."/>
            <person name="Roy S."/>
            <person name="Uddin K.S."/>
            <person name="Rabeya T."/>
            <person name="Hossain A.S."/>
            <person name="Chowdhury A."/>
            <person name="Snigdha A.R."/>
            <person name="Mortoza M.S."/>
            <person name="Matin S.A."/>
            <person name="Hoque S.M.E."/>
            <person name="Islam M.K."/>
            <person name="Roy D.K."/>
            <person name="Haider R."/>
            <person name="Moosa M.M."/>
            <person name="Elias S.M."/>
            <person name="Hasan A.M."/>
            <person name="Jahan S."/>
            <person name="Shafiuddin M."/>
            <person name="Mahmood N."/>
            <person name="Shommy N.S."/>
        </authorList>
    </citation>
    <scope>NUCLEOTIDE SEQUENCE [LARGE SCALE GENOMIC DNA]</scope>
    <source>
        <strain evidence="3">cv. O-4</strain>
    </source>
</reference>
<organism evidence="2 3">
    <name type="scientific">Corchorus olitorius</name>
    <dbReference type="NCBI Taxonomy" id="93759"/>
    <lineage>
        <taxon>Eukaryota</taxon>
        <taxon>Viridiplantae</taxon>
        <taxon>Streptophyta</taxon>
        <taxon>Embryophyta</taxon>
        <taxon>Tracheophyta</taxon>
        <taxon>Spermatophyta</taxon>
        <taxon>Magnoliopsida</taxon>
        <taxon>eudicotyledons</taxon>
        <taxon>Gunneridae</taxon>
        <taxon>Pentapetalae</taxon>
        <taxon>rosids</taxon>
        <taxon>malvids</taxon>
        <taxon>Malvales</taxon>
        <taxon>Malvaceae</taxon>
        <taxon>Grewioideae</taxon>
        <taxon>Apeibeae</taxon>
        <taxon>Corchorus</taxon>
    </lineage>
</organism>
<dbReference type="AlphaFoldDB" id="A0A1R3J0D5"/>
<gene>
    <name evidence="2" type="ORF">COLO4_20320</name>
</gene>
<protein>
    <submittedName>
        <fullName evidence="2">Uncharacterized protein</fullName>
    </submittedName>
</protein>